<gene>
    <name evidence="4" type="ORF">ACIB24_08460</name>
</gene>
<comment type="similarity">
    <text evidence="1 2">Belongs to the UPF0225 family.</text>
</comment>
<dbReference type="Pfam" id="PF17775">
    <property type="entry name" value="YchJ_M-like"/>
    <property type="match status" value="1"/>
</dbReference>
<evidence type="ECO:0000256" key="2">
    <source>
        <dbReference type="HAMAP-Rule" id="MF_00612"/>
    </source>
</evidence>
<reference evidence="4 5" key="1">
    <citation type="submission" date="2024-10" db="EMBL/GenBank/DDBJ databases">
        <title>The Natural Products Discovery Center: Release of the First 8490 Sequenced Strains for Exploring Actinobacteria Biosynthetic Diversity.</title>
        <authorList>
            <person name="Kalkreuter E."/>
            <person name="Kautsar S.A."/>
            <person name="Yang D."/>
            <person name="Bader C.D."/>
            <person name="Teijaro C.N."/>
            <person name="Fluegel L."/>
            <person name="Davis C.M."/>
            <person name="Simpson J.R."/>
            <person name="Lauterbach L."/>
            <person name="Steele A.D."/>
            <person name="Gui C."/>
            <person name="Meng S."/>
            <person name="Li G."/>
            <person name="Viehrig K."/>
            <person name="Ye F."/>
            <person name="Su P."/>
            <person name="Kiefer A.F."/>
            <person name="Nichols A."/>
            <person name="Cepeda A.J."/>
            <person name="Yan W."/>
            <person name="Fan B."/>
            <person name="Jiang Y."/>
            <person name="Adhikari A."/>
            <person name="Zheng C.-J."/>
            <person name="Schuster L."/>
            <person name="Cowan T.M."/>
            <person name="Smanski M.J."/>
            <person name="Chevrette M.G."/>
            <person name="De Carvalho L.P.S."/>
            <person name="Shen B."/>
        </authorList>
    </citation>
    <scope>NUCLEOTIDE SEQUENCE [LARGE SCALE GENOMIC DNA]</scope>
    <source>
        <strain evidence="4 5">NPDC049639</strain>
    </source>
</reference>
<dbReference type="PANTHER" id="PTHR33747:SF1">
    <property type="entry name" value="ADENYLATE CYCLASE-ASSOCIATED CAP C-TERMINAL DOMAIN-CONTAINING PROTEIN"/>
    <property type="match status" value="1"/>
</dbReference>
<keyword evidence="5" id="KW-1185">Reference proteome</keyword>
<protein>
    <recommendedName>
        <fullName evidence="2">UPF0225 protein ACIB24_08460</fullName>
    </recommendedName>
</protein>
<dbReference type="InterPro" id="IPR032710">
    <property type="entry name" value="NTF2-like_dom_sf"/>
</dbReference>
<dbReference type="InterPro" id="IPR023006">
    <property type="entry name" value="YchJ-like"/>
</dbReference>
<dbReference type="Pfam" id="PF02810">
    <property type="entry name" value="SEC-C"/>
    <property type="match status" value="1"/>
</dbReference>
<dbReference type="EMBL" id="JBITLV010000002">
    <property type="protein sequence ID" value="MFI7587090.1"/>
    <property type="molecule type" value="Genomic_DNA"/>
</dbReference>
<evidence type="ECO:0000256" key="1">
    <source>
        <dbReference type="ARBA" id="ARBA00010839"/>
    </source>
</evidence>
<dbReference type="InterPro" id="IPR048469">
    <property type="entry name" value="YchJ-like_M"/>
</dbReference>
<proteinExistence type="inferred from homology"/>
<sequence>MGRVTNTACPCGSGQVHADCCGRFHAGAAQAPTAEALMRSRYSAFALGDSAYLLATWHPDTRPAVLDLDEALTWTGLEILATTQGGVFDNTGTVEFTARYSSRGRSGVQRELSRFVRDDGRWLYVEPA</sequence>
<organism evidence="4 5">
    <name type="scientific">Spongisporangium articulatum</name>
    <dbReference type="NCBI Taxonomy" id="3362603"/>
    <lineage>
        <taxon>Bacteria</taxon>
        <taxon>Bacillati</taxon>
        <taxon>Actinomycetota</taxon>
        <taxon>Actinomycetes</taxon>
        <taxon>Kineosporiales</taxon>
        <taxon>Kineosporiaceae</taxon>
        <taxon>Spongisporangium</taxon>
    </lineage>
</organism>
<name>A0ABW8AL49_9ACTN</name>
<feature type="domain" description="YchJ-like middle NTF2-like" evidence="3">
    <location>
        <begin position="33"/>
        <end position="126"/>
    </location>
</feature>
<evidence type="ECO:0000259" key="3">
    <source>
        <dbReference type="Pfam" id="PF17775"/>
    </source>
</evidence>
<dbReference type="PANTHER" id="PTHR33747">
    <property type="entry name" value="UPF0225 PROTEIN SCO1677"/>
    <property type="match status" value="1"/>
</dbReference>
<dbReference type="Gene3D" id="3.10.450.50">
    <property type="match status" value="1"/>
</dbReference>
<dbReference type="HAMAP" id="MF_00612">
    <property type="entry name" value="UPF0225"/>
    <property type="match status" value="1"/>
</dbReference>
<evidence type="ECO:0000313" key="5">
    <source>
        <dbReference type="Proteomes" id="UP001612915"/>
    </source>
</evidence>
<accession>A0ABW8AL49</accession>
<dbReference type="Proteomes" id="UP001612915">
    <property type="component" value="Unassembled WGS sequence"/>
</dbReference>
<dbReference type="InterPro" id="IPR004027">
    <property type="entry name" value="SEC_C_motif"/>
</dbReference>
<dbReference type="SUPFAM" id="SSF54427">
    <property type="entry name" value="NTF2-like"/>
    <property type="match status" value="1"/>
</dbReference>
<dbReference type="RefSeq" id="WP_398278047.1">
    <property type="nucleotide sequence ID" value="NZ_JBITLV010000002.1"/>
</dbReference>
<comment type="caution">
    <text evidence="4">The sequence shown here is derived from an EMBL/GenBank/DDBJ whole genome shotgun (WGS) entry which is preliminary data.</text>
</comment>
<evidence type="ECO:0000313" key="4">
    <source>
        <dbReference type="EMBL" id="MFI7587090.1"/>
    </source>
</evidence>